<comment type="catalytic activity">
    <reaction evidence="4">
        <text>(1R,6R)-6-hydroxy-2-succinyl-cyclohexa-2,4-diene-1-carboxylate = 2-succinylbenzoate + H2O</text>
        <dbReference type="Rhea" id="RHEA:10196"/>
        <dbReference type="ChEBI" id="CHEBI:15377"/>
        <dbReference type="ChEBI" id="CHEBI:18325"/>
        <dbReference type="ChEBI" id="CHEBI:58689"/>
        <dbReference type="EC" id="4.2.1.113"/>
    </reaction>
</comment>
<dbReference type="KEGG" id="ote:Oter_2806"/>
<accession>B1ZW04</accession>
<name>B1ZW04_OPITP</name>
<evidence type="ECO:0000256" key="3">
    <source>
        <dbReference type="ARBA" id="ARBA00023239"/>
    </source>
</evidence>
<dbReference type="Proteomes" id="UP000007013">
    <property type="component" value="Chromosome"/>
</dbReference>
<dbReference type="PANTHER" id="PTHR48073:SF2">
    <property type="entry name" value="O-SUCCINYLBENZOATE SYNTHASE"/>
    <property type="match status" value="1"/>
</dbReference>
<keyword evidence="1 4" id="KW-0479">Metal-binding</keyword>
<dbReference type="InterPro" id="IPR029065">
    <property type="entry name" value="Enolase_C-like"/>
</dbReference>
<dbReference type="CDD" id="cd03320">
    <property type="entry name" value="OSBS"/>
    <property type="match status" value="1"/>
</dbReference>
<keyword evidence="3 4" id="KW-0456">Lyase</keyword>
<dbReference type="SFLD" id="SFLDS00001">
    <property type="entry name" value="Enolase"/>
    <property type="match status" value="1"/>
</dbReference>
<comment type="cofactor">
    <cofactor evidence="4">
        <name>a divalent metal cation</name>
        <dbReference type="ChEBI" id="CHEBI:60240"/>
    </cofactor>
</comment>
<dbReference type="Gene3D" id="3.20.20.120">
    <property type="entry name" value="Enolase-like C-terminal domain"/>
    <property type="match status" value="1"/>
</dbReference>
<feature type="active site" description="Proton donor" evidence="4">
    <location>
        <position position="155"/>
    </location>
</feature>
<keyword evidence="4" id="KW-0474">Menaquinone biosynthesis</keyword>
<evidence type="ECO:0000259" key="6">
    <source>
        <dbReference type="SMART" id="SM00922"/>
    </source>
</evidence>
<organism evidence="7 8">
    <name type="scientific">Opitutus terrae (strain DSM 11246 / JCM 15787 / PB90-1)</name>
    <dbReference type="NCBI Taxonomy" id="452637"/>
    <lineage>
        <taxon>Bacteria</taxon>
        <taxon>Pseudomonadati</taxon>
        <taxon>Verrucomicrobiota</taxon>
        <taxon>Opitutia</taxon>
        <taxon>Opitutales</taxon>
        <taxon>Opitutaceae</taxon>
        <taxon>Opitutus</taxon>
    </lineage>
</organism>
<proteinExistence type="inferred from homology"/>
<dbReference type="InterPro" id="IPR013342">
    <property type="entry name" value="Mandelate_racemase_C"/>
</dbReference>
<dbReference type="Pfam" id="PF13378">
    <property type="entry name" value="MR_MLE_C"/>
    <property type="match status" value="1"/>
</dbReference>
<evidence type="ECO:0000256" key="5">
    <source>
        <dbReference type="NCBIfam" id="TIGR01927"/>
    </source>
</evidence>
<dbReference type="EC" id="4.2.1.113" evidence="4 5"/>
<dbReference type="STRING" id="452637.Oter_2806"/>
<dbReference type="Gene3D" id="3.30.390.10">
    <property type="entry name" value="Enolase-like, N-terminal domain"/>
    <property type="match status" value="1"/>
</dbReference>
<feature type="binding site" evidence="4">
    <location>
        <position position="245"/>
    </location>
    <ligand>
        <name>Mg(2+)</name>
        <dbReference type="ChEBI" id="CHEBI:18420"/>
    </ligand>
</feature>
<comment type="function">
    <text evidence="4">Converts 2-succinyl-6-hydroxy-2,4-cyclohexadiene-1-carboxylate (SHCHC) to 2-succinylbenzoate (OSB).</text>
</comment>
<dbReference type="OrthoDB" id="3725747at2"/>
<dbReference type="GO" id="GO:0043748">
    <property type="term" value="F:O-succinylbenzoate synthase activity"/>
    <property type="evidence" value="ECO:0007669"/>
    <property type="project" value="UniProtKB-EC"/>
</dbReference>
<dbReference type="GO" id="GO:0000287">
    <property type="term" value="F:magnesium ion binding"/>
    <property type="evidence" value="ECO:0007669"/>
    <property type="project" value="UniProtKB-UniRule"/>
</dbReference>
<dbReference type="HAMAP" id="MF_00470">
    <property type="entry name" value="MenC_1"/>
    <property type="match status" value="1"/>
</dbReference>
<feature type="active site" description="Proton acceptor" evidence="4">
    <location>
        <position position="269"/>
    </location>
</feature>
<reference evidence="7 8" key="1">
    <citation type="journal article" date="2011" name="J. Bacteriol.">
        <title>Genome sequence of the verrucomicrobium Opitutus terrae PB90-1, an abundant inhabitant of rice paddy soil ecosystems.</title>
        <authorList>
            <person name="van Passel M.W."/>
            <person name="Kant R."/>
            <person name="Palva A."/>
            <person name="Copeland A."/>
            <person name="Lucas S."/>
            <person name="Lapidus A."/>
            <person name="Glavina del Rio T."/>
            <person name="Pitluck S."/>
            <person name="Goltsman E."/>
            <person name="Clum A."/>
            <person name="Sun H."/>
            <person name="Schmutz J."/>
            <person name="Larimer F.W."/>
            <person name="Land M.L."/>
            <person name="Hauser L."/>
            <person name="Kyrpides N."/>
            <person name="Mikhailova N."/>
            <person name="Richardson P.P."/>
            <person name="Janssen P.H."/>
            <person name="de Vos W.M."/>
            <person name="Smidt H."/>
        </authorList>
    </citation>
    <scope>NUCLEOTIDE SEQUENCE [LARGE SCALE GENOMIC DNA]</scope>
    <source>
        <strain evidence="8">DSM 11246 / JCM 15787 / PB90-1</strain>
    </source>
</reference>
<keyword evidence="8" id="KW-1185">Reference proteome</keyword>
<dbReference type="InterPro" id="IPR036849">
    <property type="entry name" value="Enolase-like_C_sf"/>
</dbReference>
<dbReference type="EMBL" id="CP001032">
    <property type="protein sequence ID" value="ACB76087.1"/>
    <property type="molecule type" value="Genomic_DNA"/>
</dbReference>
<feature type="binding site" evidence="4">
    <location>
        <position position="210"/>
    </location>
    <ligand>
        <name>Mg(2+)</name>
        <dbReference type="ChEBI" id="CHEBI:18420"/>
    </ligand>
</feature>
<comment type="similarity">
    <text evidence="4">Belongs to the mandelate racemase/muconate lactonizing enzyme family. MenC type 1 subfamily.</text>
</comment>
<dbReference type="InterPro" id="IPR010196">
    <property type="entry name" value="OSB_synthase_MenC1"/>
</dbReference>
<dbReference type="UniPathway" id="UPA00079"/>
<comment type="pathway">
    <text evidence="4">Quinol/quinone metabolism; 1,4-dihydroxy-2-naphthoate biosynthesis; 1,4-dihydroxy-2-naphthoate from chorismate: step 4/7.</text>
</comment>
<sequence length="363" mass="39425">MRLGFAYRRYRLRFRAPVRTAHGVWTEREGVWVRLCDEAGHAGYGEAAPIPWFGTETIGQTEAVARAIGPKLDANDEESLADAAVEAPCLVNALRSAWHGLQEESRRTTGHASAATQADDPTEFRSVAALLPAGRAALGVITEKAEAGFRVFKWKVGVANVGDELVLLDDVCAALPDGAKLRLDANGAWDRRQAERWLERCAERPIEFVEQPCLAAAAEAPAQRRKIEDTLRGLAEDYPTPIALDESLVVDGDVARWLAEGWRGVFVLKPALLAAPWTAVAKLAAAKASVVFSSALETIVGARAALHLAFTWPGERKALGFGVWPLFAESRCDGPTAAPFLRWSDVKRLDPARAWAALEEKAS</sequence>
<dbReference type="AlphaFoldDB" id="B1ZW04"/>
<keyword evidence="2 4" id="KW-0460">Magnesium</keyword>
<evidence type="ECO:0000256" key="4">
    <source>
        <dbReference type="HAMAP-Rule" id="MF_00470"/>
    </source>
</evidence>
<protein>
    <recommendedName>
        <fullName evidence="4 5">o-succinylbenzoate synthase</fullName>
        <shortName evidence="4">OSB synthase</shortName>
        <shortName evidence="4">OSBS</shortName>
        <ecNumber evidence="4 5">4.2.1.113</ecNumber>
    </recommendedName>
    <alternativeName>
        <fullName evidence="4">4-(2'-carboxyphenyl)-4-oxybutyric acid synthase</fullName>
    </alternativeName>
    <alternativeName>
        <fullName evidence="4">o-succinylbenzoic acid synthase</fullName>
    </alternativeName>
</protein>
<evidence type="ECO:0000256" key="2">
    <source>
        <dbReference type="ARBA" id="ARBA00022842"/>
    </source>
</evidence>
<dbReference type="RefSeq" id="WP_012375622.1">
    <property type="nucleotide sequence ID" value="NC_010571.1"/>
</dbReference>
<dbReference type="HOGENOM" id="CLU_030273_0_2_0"/>
<comment type="pathway">
    <text evidence="4">Quinol/quinone metabolism; menaquinone biosynthesis.</text>
</comment>
<dbReference type="eggNOG" id="COG4948">
    <property type="taxonomic scope" value="Bacteria"/>
</dbReference>
<dbReference type="Pfam" id="PF21508">
    <property type="entry name" value="MenC_N"/>
    <property type="match status" value="1"/>
</dbReference>
<dbReference type="PANTHER" id="PTHR48073">
    <property type="entry name" value="O-SUCCINYLBENZOATE SYNTHASE-RELATED"/>
    <property type="match status" value="1"/>
</dbReference>
<dbReference type="UniPathway" id="UPA01057">
    <property type="reaction ID" value="UER00165"/>
</dbReference>
<dbReference type="NCBIfam" id="TIGR01927">
    <property type="entry name" value="menC_gam_Gplu"/>
    <property type="match status" value="1"/>
</dbReference>
<dbReference type="SFLD" id="SFLDG00180">
    <property type="entry name" value="muconate_cycloisomerase"/>
    <property type="match status" value="1"/>
</dbReference>
<dbReference type="SUPFAM" id="SSF54826">
    <property type="entry name" value="Enolase N-terminal domain-like"/>
    <property type="match status" value="1"/>
</dbReference>
<dbReference type="SFLD" id="SFLDF00009">
    <property type="entry name" value="o-succinylbenzoate_synthase"/>
    <property type="match status" value="1"/>
</dbReference>
<evidence type="ECO:0000313" key="7">
    <source>
        <dbReference type="EMBL" id="ACB76087.1"/>
    </source>
</evidence>
<dbReference type="InterPro" id="IPR041338">
    <property type="entry name" value="OSBS_N"/>
</dbReference>
<dbReference type="GO" id="GO:0009234">
    <property type="term" value="P:menaquinone biosynthetic process"/>
    <property type="evidence" value="ECO:0007669"/>
    <property type="project" value="UniProtKB-UniRule"/>
</dbReference>
<dbReference type="SMART" id="SM00922">
    <property type="entry name" value="MR_MLE"/>
    <property type="match status" value="1"/>
</dbReference>
<dbReference type="SUPFAM" id="SSF51604">
    <property type="entry name" value="Enolase C-terminal domain-like"/>
    <property type="match status" value="1"/>
</dbReference>
<evidence type="ECO:0000256" key="1">
    <source>
        <dbReference type="ARBA" id="ARBA00022723"/>
    </source>
</evidence>
<dbReference type="InterPro" id="IPR029017">
    <property type="entry name" value="Enolase-like_N"/>
</dbReference>
<feature type="binding site" evidence="4">
    <location>
        <position position="184"/>
    </location>
    <ligand>
        <name>Mg(2+)</name>
        <dbReference type="ChEBI" id="CHEBI:18420"/>
    </ligand>
</feature>
<dbReference type="NCBIfam" id="NF002739">
    <property type="entry name" value="PRK02714.1"/>
    <property type="match status" value="1"/>
</dbReference>
<feature type="domain" description="Mandelate racemase/muconate lactonizing enzyme C-terminal" evidence="6">
    <location>
        <begin position="134"/>
        <end position="234"/>
    </location>
</feature>
<evidence type="ECO:0000313" key="8">
    <source>
        <dbReference type="Proteomes" id="UP000007013"/>
    </source>
</evidence>
<gene>
    <name evidence="4" type="primary">menC</name>
    <name evidence="7" type="ordered locus">Oter_2806</name>
</gene>